<sequence>MSHYLVELYSPNPAWLALPAAQRQQFLDAVASAMGGLAAMGVQVLALAETDATLDRASPHRFLGIWRFPDTAARDALLAGIKASGWYGYFDHVNAASGTGGLESHLKALAEA</sequence>
<name>A0A7T2S4F4_DELAC</name>
<organism evidence="1 2">
    <name type="scientific">Delftia acidovorans</name>
    <name type="common">Pseudomonas acidovorans</name>
    <name type="synonym">Comamonas acidovorans</name>
    <dbReference type="NCBI Taxonomy" id="80866"/>
    <lineage>
        <taxon>Bacteria</taxon>
        <taxon>Pseudomonadati</taxon>
        <taxon>Pseudomonadota</taxon>
        <taxon>Betaproteobacteria</taxon>
        <taxon>Burkholderiales</taxon>
        <taxon>Comamonadaceae</taxon>
        <taxon>Delftia</taxon>
    </lineage>
</organism>
<dbReference type="RefSeq" id="WP_183022105.1">
    <property type="nucleotide sequence ID" value="NZ_CP065668.1"/>
</dbReference>
<proteinExistence type="predicted"/>
<dbReference type="EMBL" id="CP065668">
    <property type="protein sequence ID" value="QPS08733.1"/>
    <property type="molecule type" value="Genomic_DNA"/>
</dbReference>
<evidence type="ECO:0000313" key="2">
    <source>
        <dbReference type="Proteomes" id="UP000594778"/>
    </source>
</evidence>
<dbReference type="Proteomes" id="UP000594778">
    <property type="component" value="Chromosome"/>
</dbReference>
<evidence type="ECO:0000313" key="1">
    <source>
        <dbReference type="EMBL" id="QPS08733.1"/>
    </source>
</evidence>
<dbReference type="AlphaFoldDB" id="A0A7T2S4F4"/>
<gene>
    <name evidence="1" type="ORF">I6G66_01340</name>
</gene>
<dbReference type="Pfam" id="PF20321">
    <property type="entry name" value="DUF6616"/>
    <property type="match status" value="1"/>
</dbReference>
<accession>A0A7T2S4F4</accession>
<reference evidence="1 2" key="1">
    <citation type="submission" date="2020-12" db="EMBL/GenBank/DDBJ databases">
        <title>FDA dAtabase for Regulatory Grade micrObial Sequences (FDA-ARGOS): Supporting development and validation of Infectious Disease Dx tests.</title>
        <authorList>
            <person name="Sproer C."/>
            <person name="Gronow S."/>
            <person name="Severitt S."/>
            <person name="Schroder I."/>
            <person name="Tallon L."/>
            <person name="Sadzewicz L."/>
            <person name="Zhao X."/>
            <person name="Boylan J."/>
            <person name="Ott S."/>
            <person name="Bowen H."/>
            <person name="Vavikolanu K."/>
            <person name="Mehta A."/>
            <person name="Aluvathingal J."/>
            <person name="Nadendla S."/>
            <person name="Lowell S."/>
            <person name="Myers T."/>
            <person name="Yan Y."/>
            <person name="Sichtig H."/>
        </authorList>
    </citation>
    <scope>NUCLEOTIDE SEQUENCE [LARGE SCALE GENOMIC DNA]</scope>
    <source>
        <strain evidence="1 2">FDAARGOS_909</strain>
    </source>
</reference>
<protein>
    <submittedName>
        <fullName evidence="1">Uncharacterized protein</fullName>
    </submittedName>
</protein>
<dbReference type="InterPro" id="IPR046724">
    <property type="entry name" value="DUF6616"/>
</dbReference>